<gene>
    <name evidence="13" type="ORF">V5O48_004584</name>
</gene>
<comment type="similarity">
    <text evidence="4">Belongs to the cytochrome P450 family.</text>
</comment>
<dbReference type="InterPro" id="IPR001128">
    <property type="entry name" value="Cyt_P450"/>
</dbReference>
<keyword evidence="6" id="KW-0812">Transmembrane</keyword>
<evidence type="ECO:0000256" key="1">
    <source>
        <dbReference type="ARBA" id="ARBA00001971"/>
    </source>
</evidence>
<keyword evidence="9" id="KW-0560">Oxidoreductase</keyword>
<proteinExistence type="inferred from homology"/>
<dbReference type="SUPFAM" id="SSF48264">
    <property type="entry name" value="Cytochrome P450"/>
    <property type="match status" value="1"/>
</dbReference>
<evidence type="ECO:0000256" key="10">
    <source>
        <dbReference type="ARBA" id="ARBA00023004"/>
    </source>
</evidence>
<dbReference type="Proteomes" id="UP001465976">
    <property type="component" value="Unassembled WGS sequence"/>
</dbReference>
<dbReference type="PRINTS" id="PR00463">
    <property type="entry name" value="EP450I"/>
</dbReference>
<dbReference type="PANTHER" id="PTHR24305">
    <property type="entry name" value="CYTOCHROME P450"/>
    <property type="match status" value="1"/>
</dbReference>
<evidence type="ECO:0000256" key="5">
    <source>
        <dbReference type="ARBA" id="ARBA00022617"/>
    </source>
</evidence>
<dbReference type="Pfam" id="PF00067">
    <property type="entry name" value="p450"/>
    <property type="match status" value="1"/>
</dbReference>
<comment type="subcellular location">
    <subcellularLocation>
        <location evidence="2">Membrane</location>
    </subcellularLocation>
</comment>
<organism evidence="13 14">
    <name type="scientific">Marasmius crinis-equi</name>
    <dbReference type="NCBI Taxonomy" id="585013"/>
    <lineage>
        <taxon>Eukaryota</taxon>
        <taxon>Fungi</taxon>
        <taxon>Dikarya</taxon>
        <taxon>Basidiomycota</taxon>
        <taxon>Agaricomycotina</taxon>
        <taxon>Agaricomycetes</taxon>
        <taxon>Agaricomycetidae</taxon>
        <taxon>Agaricales</taxon>
        <taxon>Marasmiineae</taxon>
        <taxon>Marasmiaceae</taxon>
        <taxon>Marasmius</taxon>
    </lineage>
</organism>
<evidence type="ECO:0000256" key="4">
    <source>
        <dbReference type="ARBA" id="ARBA00010617"/>
    </source>
</evidence>
<evidence type="ECO:0000256" key="9">
    <source>
        <dbReference type="ARBA" id="ARBA00023002"/>
    </source>
</evidence>
<keyword evidence="14" id="KW-1185">Reference proteome</keyword>
<keyword evidence="5" id="KW-0349">Heme</keyword>
<dbReference type="Gene3D" id="1.10.630.10">
    <property type="entry name" value="Cytochrome P450"/>
    <property type="match status" value="1"/>
</dbReference>
<evidence type="ECO:0000256" key="12">
    <source>
        <dbReference type="ARBA" id="ARBA00023136"/>
    </source>
</evidence>
<name>A0ABR3FPP4_9AGAR</name>
<keyword evidence="7" id="KW-0479">Metal-binding</keyword>
<evidence type="ECO:0000313" key="14">
    <source>
        <dbReference type="Proteomes" id="UP001465976"/>
    </source>
</evidence>
<comment type="cofactor">
    <cofactor evidence="1">
        <name>heme</name>
        <dbReference type="ChEBI" id="CHEBI:30413"/>
    </cofactor>
</comment>
<keyword evidence="11" id="KW-0503">Monooxygenase</keyword>
<reference evidence="13 14" key="1">
    <citation type="submission" date="2024-02" db="EMBL/GenBank/DDBJ databases">
        <title>A draft genome for the cacao thread blight pathogen Marasmius crinis-equi.</title>
        <authorList>
            <person name="Cohen S.P."/>
            <person name="Baruah I.K."/>
            <person name="Amoako-Attah I."/>
            <person name="Bukari Y."/>
            <person name="Meinhardt L.W."/>
            <person name="Bailey B.A."/>
        </authorList>
    </citation>
    <scope>NUCLEOTIDE SEQUENCE [LARGE SCALE GENOMIC DNA]</scope>
    <source>
        <strain evidence="13 14">GH-76</strain>
    </source>
</reference>
<evidence type="ECO:0000256" key="11">
    <source>
        <dbReference type="ARBA" id="ARBA00023033"/>
    </source>
</evidence>
<evidence type="ECO:0000256" key="6">
    <source>
        <dbReference type="ARBA" id="ARBA00022692"/>
    </source>
</evidence>
<keyword evidence="8" id="KW-1133">Transmembrane helix</keyword>
<evidence type="ECO:0000256" key="8">
    <source>
        <dbReference type="ARBA" id="ARBA00022989"/>
    </source>
</evidence>
<dbReference type="InterPro" id="IPR036396">
    <property type="entry name" value="Cyt_P450_sf"/>
</dbReference>
<evidence type="ECO:0000256" key="3">
    <source>
        <dbReference type="ARBA" id="ARBA00004721"/>
    </source>
</evidence>
<dbReference type="PRINTS" id="PR00385">
    <property type="entry name" value="P450"/>
</dbReference>
<accession>A0ABR3FPP4</accession>
<comment type="pathway">
    <text evidence="3">Secondary metabolite biosynthesis; terpenoid biosynthesis.</text>
</comment>
<dbReference type="PANTHER" id="PTHR24305:SF166">
    <property type="entry name" value="CYTOCHROME P450 12A4, MITOCHONDRIAL-RELATED"/>
    <property type="match status" value="1"/>
</dbReference>
<dbReference type="InterPro" id="IPR050121">
    <property type="entry name" value="Cytochrome_P450_monoxygenase"/>
</dbReference>
<dbReference type="EMBL" id="JBAHYK010000158">
    <property type="protein sequence ID" value="KAL0577418.1"/>
    <property type="molecule type" value="Genomic_DNA"/>
</dbReference>
<comment type="caution">
    <text evidence="13">The sequence shown here is derived from an EMBL/GenBank/DDBJ whole genome shotgun (WGS) entry which is preliminary data.</text>
</comment>
<dbReference type="InterPro" id="IPR002401">
    <property type="entry name" value="Cyt_P450_E_grp-I"/>
</dbReference>
<evidence type="ECO:0008006" key="15">
    <source>
        <dbReference type="Google" id="ProtNLM"/>
    </source>
</evidence>
<sequence>MVTPPSHLKHIPRVPILPLVYSYLTREVDDVRIKRLILPLRAKGEKIVLVWVLGRWMVHILDFQVAKELCDDTTRFPKETPDDASLLWRFVGKKSLLMSNGEQWRKQSALINDAFAARVPVDTFVVLSRRLFSIIGHEDTVQWDVMAQRFALDAVGSTILGHDFDAIRTQNAFVGEYNGVMEAIADPMYLIFPRLERTLPRRGLISRIDNLVNDFMALLNAKQADPGDDMMTYMLRDPAMSFEELRDNMIVLFIGGHDTAAGSISTLFYYLARYPAVQARARAEVLHVLGAANDPDVETLSGKSLPYLTACIREAMRINTAVSYIVPRKSSLPVELGGYVIPAQTSIIVDICAIHHSDEWPSPVEFRPERFLGSKNRGLPWLPFALGPRQCPARNFAMYEQRALAAMFLREYEWHLPDKSPHRDNLKNSFSPFALTLPQNLSLRFRRLASQEGLPHPD</sequence>
<evidence type="ECO:0000256" key="7">
    <source>
        <dbReference type="ARBA" id="ARBA00022723"/>
    </source>
</evidence>
<keyword evidence="10" id="KW-0408">Iron</keyword>
<evidence type="ECO:0000256" key="2">
    <source>
        <dbReference type="ARBA" id="ARBA00004370"/>
    </source>
</evidence>
<keyword evidence="12" id="KW-0472">Membrane</keyword>
<evidence type="ECO:0000313" key="13">
    <source>
        <dbReference type="EMBL" id="KAL0577418.1"/>
    </source>
</evidence>
<protein>
    <recommendedName>
        <fullName evidence="15">Cytochrome P450</fullName>
    </recommendedName>
</protein>